<dbReference type="Proteomes" id="UP000284605">
    <property type="component" value="Unassembled WGS sequence"/>
</dbReference>
<dbReference type="AlphaFoldDB" id="A0A418WT22"/>
<keyword evidence="2" id="KW-0560">Oxidoreductase</keyword>
<protein>
    <submittedName>
        <fullName evidence="2">5,6-dimethylbenzimidazole synthase</fullName>
        <ecNumber evidence="2">1.13.11.79</ecNumber>
    </submittedName>
</protein>
<dbReference type="NCBIfam" id="TIGR02476">
    <property type="entry name" value="BluB"/>
    <property type="match status" value="1"/>
</dbReference>
<comment type="caution">
    <text evidence="2">The sequence shown here is derived from an EMBL/GenBank/DDBJ whole genome shotgun (WGS) entry which is preliminary data.</text>
</comment>
<organism evidence="2 3">
    <name type="scientific">Oleomonas cavernae</name>
    <dbReference type="NCBI Taxonomy" id="2320859"/>
    <lineage>
        <taxon>Bacteria</taxon>
        <taxon>Pseudomonadati</taxon>
        <taxon>Pseudomonadota</taxon>
        <taxon>Alphaproteobacteria</taxon>
        <taxon>Acetobacterales</taxon>
        <taxon>Acetobacteraceae</taxon>
        <taxon>Oleomonas</taxon>
    </lineage>
</organism>
<dbReference type="EC" id="1.13.11.79" evidence="2"/>
<dbReference type="SUPFAM" id="SSF55469">
    <property type="entry name" value="FMN-dependent nitroreductase-like"/>
    <property type="match status" value="1"/>
</dbReference>
<dbReference type="GO" id="GO:0102919">
    <property type="term" value="F:5,6-dimethylbenzimidazole synthase activity"/>
    <property type="evidence" value="ECO:0007669"/>
    <property type="project" value="UniProtKB-EC"/>
</dbReference>
<dbReference type="InterPro" id="IPR029479">
    <property type="entry name" value="Nitroreductase"/>
</dbReference>
<reference evidence="2 3" key="1">
    <citation type="submission" date="2018-09" db="EMBL/GenBank/DDBJ databases">
        <authorList>
            <person name="Zhu H."/>
        </authorList>
    </citation>
    <scope>NUCLEOTIDE SEQUENCE [LARGE SCALE GENOMIC DNA]</scope>
    <source>
        <strain evidence="2 3">K1W22B-8</strain>
    </source>
</reference>
<feature type="domain" description="Nitroreductase" evidence="1">
    <location>
        <begin position="21"/>
        <end position="187"/>
    </location>
</feature>
<dbReference type="RefSeq" id="WP_119775380.1">
    <property type="nucleotide sequence ID" value="NZ_QYUK01000008.1"/>
</dbReference>
<evidence type="ECO:0000259" key="1">
    <source>
        <dbReference type="Pfam" id="PF00881"/>
    </source>
</evidence>
<dbReference type="PANTHER" id="PTHR23026:SF123">
    <property type="entry name" value="NAD(P)H NITROREDUCTASE RV3131-RELATED"/>
    <property type="match status" value="1"/>
</dbReference>
<sequence>MTGQAPPVFDADFRRHFEELLRWRRDVRRFRREPLAPGLLHQLLELADLAPSVGNCQPWRFVVVEDSGVRAAVRANFQAANAAALDNYQGERARLYASLKLSGLDDAPVHLAVFADLNPAQGFGLGRQTMPETIEHSATTAVHTFWLAARAFGVGVGWVSILDPDEINTLLDCPPGWHLVAYLCVGYPVEEHEDPELERHGWQGRTPLSTRLSVK</sequence>
<accession>A0A418WT22</accession>
<dbReference type="Gene3D" id="3.40.109.10">
    <property type="entry name" value="NADH Oxidase"/>
    <property type="match status" value="1"/>
</dbReference>
<dbReference type="PANTHER" id="PTHR23026">
    <property type="entry name" value="NADPH NITROREDUCTASE"/>
    <property type="match status" value="1"/>
</dbReference>
<evidence type="ECO:0000313" key="3">
    <source>
        <dbReference type="Proteomes" id="UP000284605"/>
    </source>
</evidence>
<dbReference type="InterPro" id="IPR012825">
    <property type="entry name" value="BluB"/>
</dbReference>
<proteinExistence type="predicted"/>
<dbReference type="InterPro" id="IPR050627">
    <property type="entry name" value="Nitroreductase/BluB"/>
</dbReference>
<dbReference type="OrthoDB" id="9773807at2"/>
<dbReference type="EMBL" id="QYUK01000008">
    <property type="protein sequence ID" value="RJF94400.1"/>
    <property type="molecule type" value="Genomic_DNA"/>
</dbReference>
<dbReference type="InterPro" id="IPR000415">
    <property type="entry name" value="Nitroreductase-like"/>
</dbReference>
<name>A0A418WT22_9PROT</name>
<dbReference type="Pfam" id="PF00881">
    <property type="entry name" value="Nitroreductase"/>
    <property type="match status" value="1"/>
</dbReference>
<evidence type="ECO:0000313" key="2">
    <source>
        <dbReference type="EMBL" id="RJF94400.1"/>
    </source>
</evidence>
<gene>
    <name evidence="2" type="primary">bluB</name>
    <name evidence="2" type="ORF">D3874_00675</name>
</gene>
<keyword evidence="3" id="KW-1185">Reference proteome</keyword>